<proteinExistence type="predicted"/>
<evidence type="ECO:0000313" key="2">
    <source>
        <dbReference type="Proteomes" id="UP000828941"/>
    </source>
</evidence>
<accession>A0ACB9PD52</accession>
<dbReference type="EMBL" id="CM039429">
    <property type="protein sequence ID" value="KAI4346425.1"/>
    <property type="molecule type" value="Genomic_DNA"/>
</dbReference>
<gene>
    <name evidence="1" type="ORF">L6164_007321</name>
</gene>
<organism evidence="1 2">
    <name type="scientific">Bauhinia variegata</name>
    <name type="common">Purple orchid tree</name>
    <name type="synonym">Phanera variegata</name>
    <dbReference type="NCBI Taxonomy" id="167791"/>
    <lineage>
        <taxon>Eukaryota</taxon>
        <taxon>Viridiplantae</taxon>
        <taxon>Streptophyta</taxon>
        <taxon>Embryophyta</taxon>
        <taxon>Tracheophyta</taxon>
        <taxon>Spermatophyta</taxon>
        <taxon>Magnoliopsida</taxon>
        <taxon>eudicotyledons</taxon>
        <taxon>Gunneridae</taxon>
        <taxon>Pentapetalae</taxon>
        <taxon>rosids</taxon>
        <taxon>fabids</taxon>
        <taxon>Fabales</taxon>
        <taxon>Fabaceae</taxon>
        <taxon>Cercidoideae</taxon>
        <taxon>Cercideae</taxon>
        <taxon>Bauhiniinae</taxon>
        <taxon>Bauhinia</taxon>
    </lineage>
</organism>
<sequence length="214" mass="23430">MRNIVNELALAQHSVTEEDLVVYILTQLGNELSPLIAAIKVRDSPISYSELFDKLTDFERTLHDKEAAAQPALATVHATQNQFHRPLPSKRISCCYTQCTTSLSSKAQQRRPSKSVAVSFIFPKAETAAASSIQFTMAATKSQFLMLFVLALVLFSPPVTVVGQHIPCVYSGTCKVNEDCEKPCEKVGIVGGHNICVPKEDPSKGNQCCCRKAE</sequence>
<reference evidence="1 2" key="1">
    <citation type="journal article" date="2022" name="DNA Res.">
        <title>Chromosomal-level genome assembly of the orchid tree Bauhinia variegata (Leguminosae; Cercidoideae) supports the allotetraploid origin hypothesis of Bauhinia.</title>
        <authorList>
            <person name="Zhong Y."/>
            <person name="Chen Y."/>
            <person name="Zheng D."/>
            <person name="Pang J."/>
            <person name="Liu Y."/>
            <person name="Luo S."/>
            <person name="Meng S."/>
            <person name="Qian L."/>
            <person name="Wei D."/>
            <person name="Dai S."/>
            <person name="Zhou R."/>
        </authorList>
    </citation>
    <scope>NUCLEOTIDE SEQUENCE [LARGE SCALE GENOMIC DNA]</scope>
    <source>
        <strain evidence="1">BV-YZ2020</strain>
    </source>
</reference>
<keyword evidence="2" id="KW-1185">Reference proteome</keyword>
<dbReference type="Proteomes" id="UP000828941">
    <property type="component" value="Chromosome 4"/>
</dbReference>
<protein>
    <submittedName>
        <fullName evidence="1">Uncharacterized protein</fullName>
    </submittedName>
</protein>
<evidence type="ECO:0000313" key="1">
    <source>
        <dbReference type="EMBL" id="KAI4346425.1"/>
    </source>
</evidence>
<comment type="caution">
    <text evidence="1">The sequence shown here is derived from an EMBL/GenBank/DDBJ whole genome shotgun (WGS) entry which is preliminary data.</text>
</comment>
<name>A0ACB9PD52_BAUVA</name>